<dbReference type="InterPro" id="IPR004046">
    <property type="entry name" value="GST_C"/>
</dbReference>
<feature type="transmembrane region" description="Helical" evidence="3">
    <location>
        <begin position="12"/>
        <end position="36"/>
    </location>
</feature>
<evidence type="ECO:0000313" key="6">
    <source>
        <dbReference type="EMBL" id="QKX63438.1"/>
    </source>
</evidence>
<dbReference type="SFLD" id="SFLDS00019">
    <property type="entry name" value="Glutathione_Transferase_(cytos"/>
    <property type="match status" value="1"/>
</dbReference>
<feature type="transmembrane region" description="Helical" evidence="3">
    <location>
        <begin position="115"/>
        <end position="142"/>
    </location>
</feature>
<evidence type="ECO:0000256" key="1">
    <source>
        <dbReference type="ARBA" id="ARBA00007409"/>
    </source>
</evidence>
<dbReference type="GeneID" id="55998087"/>
<dbReference type="PANTHER" id="PTHR44051">
    <property type="entry name" value="GLUTATHIONE S-TRANSFERASE-RELATED"/>
    <property type="match status" value="1"/>
</dbReference>
<dbReference type="OrthoDB" id="422574at2759"/>
<dbReference type="Pfam" id="PF13409">
    <property type="entry name" value="GST_N_2"/>
    <property type="match status" value="1"/>
</dbReference>
<dbReference type="SFLD" id="SFLDG00358">
    <property type="entry name" value="Main_(cytGST)"/>
    <property type="match status" value="1"/>
</dbReference>
<feature type="domain" description="GST C-terminal" evidence="5">
    <location>
        <begin position="402"/>
        <end position="539"/>
    </location>
</feature>
<keyword evidence="3" id="KW-0812">Transmembrane</keyword>
<keyword evidence="3" id="KW-0472">Membrane</keyword>
<evidence type="ECO:0000259" key="4">
    <source>
        <dbReference type="PROSITE" id="PS50404"/>
    </source>
</evidence>
<feature type="transmembrane region" description="Helical" evidence="3">
    <location>
        <begin position="48"/>
        <end position="69"/>
    </location>
</feature>
<feature type="transmembrane region" description="Helical" evidence="3">
    <location>
        <begin position="154"/>
        <end position="176"/>
    </location>
</feature>
<reference evidence="7" key="1">
    <citation type="submission" date="2020-06" db="EMBL/GenBank/DDBJ databases">
        <title>A chromosome-scale genome assembly of Talaromyces rugulosus W13939.</title>
        <authorList>
            <person name="Wang B."/>
            <person name="Guo L."/>
            <person name="Ye K."/>
            <person name="Wang L."/>
        </authorList>
    </citation>
    <scope>NUCLEOTIDE SEQUENCE [LARGE SCALE GENOMIC DNA]</scope>
    <source>
        <strain evidence="7">W13939</strain>
    </source>
</reference>
<dbReference type="InterPro" id="IPR040079">
    <property type="entry name" value="Glutathione_S-Trfase"/>
</dbReference>
<dbReference type="InterPro" id="IPR010987">
    <property type="entry name" value="Glutathione-S-Trfase_C-like"/>
</dbReference>
<dbReference type="PROSITE" id="PS50405">
    <property type="entry name" value="GST_CTER"/>
    <property type="match status" value="1"/>
</dbReference>
<dbReference type="SUPFAM" id="SSF52833">
    <property type="entry name" value="Thioredoxin-like"/>
    <property type="match status" value="1"/>
</dbReference>
<comment type="similarity">
    <text evidence="1">Belongs to the GST superfamily.</text>
</comment>
<dbReference type="InterPro" id="IPR004045">
    <property type="entry name" value="Glutathione_S-Trfase_N"/>
</dbReference>
<keyword evidence="3" id="KW-1133">Transmembrane helix</keyword>
<gene>
    <name evidence="6" type="ORF">TRUGW13939_10608</name>
</gene>
<dbReference type="KEGG" id="trg:TRUGW13939_10608"/>
<sequence>MSSQAQNPSLVTTALLTVAIVFPILATLAVALRVWSTLSKNKRLFLDDYILILALIFAWGVPIDIYVAAGRGGVNYSTRSQLEASSIFLQAQLLAGDPISAAYDPLSVNPLRYNYTAFGIAFSGMSMCFDVIVLCFPLPIIYRLMMSTRRKLQVAGIFWLGIFCCIASVLRFYYVYKEAYESTSSTGANRYVAVTPSVTWATIEPSTSVIAACLPTYGHLIGASRGFSTSFRSFWSRLSLKSIGGGDEDRSSIVHTSNQRSSGNRRQWERLGKIDNNNEDIEMAGTTFEDDHIPLAKDAQSMNIHTRQSFMQLESYGESSADDHVPNPPKVLIIFEELDLPYESAYVELDEFKKPPLTDANPNGRIPVIIDPNTNITLWESGAIIQYLIDTYDKDQKLTYTTFPEKYHLIQWSFFQASGQGPYFGQAAWFNIFHEKTYGESPESAKVRYGSEVKRVAGVLNTALSDKEWLVGDKCTYADLAFVTWNLQIPFFMGSRTGEHAWRPEEFPHFDRWQNAMLARPSVAKVVSLMNEKEVKKSA</sequence>
<dbReference type="AlphaFoldDB" id="A0A7H8RBN8"/>
<dbReference type="EMBL" id="CP055903">
    <property type="protein sequence ID" value="QKX63438.1"/>
    <property type="molecule type" value="Genomic_DNA"/>
</dbReference>
<evidence type="ECO:0000256" key="3">
    <source>
        <dbReference type="SAM" id="Phobius"/>
    </source>
</evidence>
<dbReference type="RefSeq" id="XP_035349612.1">
    <property type="nucleotide sequence ID" value="XM_035493719.1"/>
</dbReference>
<dbReference type="Pfam" id="PF00043">
    <property type="entry name" value="GST_C"/>
    <property type="match status" value="1"/>
</dbReference>
<dbReference type="InterPro" id="IPR049326">
    <property type="entry name" value="Rhodopsin_dom_fungi"/>
</dbReference>
<dbReference type="Gene3D" id="1.20.1050.10">
    <property type="match status" value="1"/>
</dbReference>
<evidence type="ECO:0000259" key="5">
    <source>
        <dbReference type="PROSITE" id="PS50405"/>
    </source>
</evidence>
<dbReference type="Pfam" id="PF20684">
    <property type="entry name" value="Fung_rhodopsin"/>
    <property type="match status" value="1"/>
</dbReference>
<feature type="compositionally biased region" description="Polar residues" evidence="2">
    <location>
        <begin position="253"/>
        <end position="265"/>
    </location>
</feature>
<name>A0A7H8RBN8_TALRU</name>
<protein>
    <recommendedName>
        <fullName evidence="8">GST N-terminal domain-containing protein</fullName>
    </recommendedName>
</protein>
<dbReference type="InterPro" id="IPR036249">
    <property type="entry name" value="Thioredoxin-like_sf"/>
</dbReference>
<evidence type="ECO:0000313" key="7">
    <source>
        <dbReference type="Proteomes" id="UP000509510"/>
    </source>
</evidence>
<accession>A0A7H8RBN8</accession>
<evidence type="ECO:0000256" key="2">
    <source>
        <dbReference type="SAM" id="MobiDB-lite"/>
    </source>
</evidence>
<feature type="domain" description="GST N-terminal" evidence="4">
    <location>
        <begin position="315"/>
        <end position="396"/>
    </location>
</feature>
<proteinExistence type="inferred from homology"/>
<dbReference type="Proteomes" id="UP000509510">
    <property type="component" value="Chromosome VI"/>
</dbReference>
<feature type="region of interest" description="Disordered" evidence="2">
    <location>
        <begin position="243"/>
        <end position="266"/>
    </location>
</feature>
<organism evidence="6 7">
    <name type="scientific">Talaromyces rugulosus</name>
    <name type="common">Penicillium rugulosum</name>
    <dbReference type="NCBI Taxonomy" id="121627"/>
    <lineage>
        <taxon>Eukaryota</taxon>
        <taxon>Fungi</taxon>
        <taxon>Dikarya</taxon>
        <taxon>Ascomycota</taxon>
        <taxon>Pezizomycotina</taxon>
        <taxon>Eurotiomycetes</taxon>
        <taxon>Eurotiomycetidae</taxon>
        <taxon>Eurotiales</taxon>
        <taxon>Trichocomaceae</taxon>
        <taxon>Talaromyces</taxon>
        <taxon>Talaromyces sect. Islandici</taxon>
    </lineage>
</organism>
<dbReference type="SUPFAM" id="SSF47616">
    <property type="entry name" value="GST C-terminal domain-like"/>
    <property type="match status" value="1"/>
</dbReference>
<keyword evidence="7" id="KW-1185">Reference proteome</keyword>
<dbReference type="Gene3D" id="3.40.30.10">
    <property type="entry name" value="Glutaredoxin"/>
    <property type="match status" value="1"/>
</dbReference>
<dbReference type="InterPro" id="IPR036282">
    <property type="entry name" value="Glutathione-S-Trfase_C_sf"/>
</dbReference>
<evidence type="ECO:0008006" key="8">
    <source>
        <dbReference type="Google" id="ProtNLM"/>
    </source>
</evidence>
<dbReference type="PROSITE" id="PS50404">
    <property type="entry name" value="GST_NTER"/>
    <property type="match status" value="1"/>
</dbReference>
<dbReference type="CDD" id="cd03048">
    <property type="entry name" value="GST_N_Ure2p_like"/>
    <property type="match status" value="1"/>
</dbReference>
<dbReference type="PANTHER" id="PTHR44051:SF3">
    <property type="entry name" value="TRANSCRIPTIONAL REGULATOR URE2"/>
    <property type="match status" value="1"/>
</dbReference>